<dbReference type="AlphaFoldDB" id="A0A8J7Z2L0"/>
<dbReference type="EMBL" id="WVIE01000016">
    <property type="protein sequence ID" value="NDJ18534.1"/>
    <property type="molecule type" value="Genomic_DNA"/>
</dbReference>
<sequence>MSDPPIVQVEAARTFTRDLHTLAKKYRSIYQDVQPIIEELQNGNIVGDQIPNIGYTVFKVRIRNTDIQKGKSGGYRLIYYLQTTTGIILLTIYPKSEQADIDADEIKAIIEQEE</sequence>
<dbReference type="PIRSF" id="PIRSF039032">
    <property type="entry name" value="HigB-2"/>
    <property type="match status" value="1"/>
</dbReference>
<dbReference type="RefSeq" id="WP_162424054.1">
    <property type="nucleotide sequence ID" value="NZ_WVIE01000016.1"/>
</dbReference>
<name>A0A8J7Z2L0_9CYAN</name>
<reference evidence="1" key="1">
    <citation type="submission" date="2019-12" db="EMBL/GenBank/DDBJ databases">
        <title>High-Quality draft genome sequences of three cyanobacteria isolated from the limestone walls of the Old Cathedral of Coimbra.</title>
        <authorList>
            <person name="Tiago I."/>
            <person name="Soares F."/>
            <person name="Portugal A."/>
        </authorList>
    </citation>
    <scope>NUCLEOTIDE SEQUENCE</scope>
    <source>
        <strain evidence="1">A</strain>
    </source>
</reference>
<dbReference type="InterPro" id="IPR009387">
    <property type="entry name" value="HigB-2"/>
</dbReference>
<gene>
    <name evidence="1" type="ORF">GS601_14735</name>
</gene>
<dbReference type="Pfam" id="PF06296">
    <property type="entry name" value="RelE"/>
    <property type="match status" value="1"/>
</dbReference>
<keyword evidence="2" id="KW-1185">Reference proteome</keyword>
<dbReference type="Proteomes" id="UP000646053">
    <property type="component" value="Unassembled WGS sequence"/>
</dbReference>
<organism evidence="1 2">
    <name type="scientific">Myxacorys almedinensis A</name>
    <dbReference type="NCBI Taxonomy" id="2690445"/>
    <lineage>
        <taxon>Bacteria</taxon>
        <taxon>Bacillati</taxon>
        <taxon>Cyanobacteriota</taxon>
        <taxon>Cyanophyceae</taxon>
        <taxon>Leptolyngbyales</taxon>
        <taxon>Leptolyngbyaceae</taxon>
        <taxon>Myxacorys</taxon>
        <taxon>Myxacorys almedinensis</taxon>
    </lineage>
</organism>
<proteinExistence type="predicted"/>
<protein>
    <submittedName>
        <fullName evidence="1">Type II toxin-antitoxin system RelE/ParE family toxin</fullName>
    </submittedName>
</protein>
<accession>A0A8J7Z2L0</accession>
<evidence type="ECO:0000313" key="2">
    <source>
        <dbReference type="Proteomes" id="UP000646053"/>
    </source>
</evidence>
<comment type="caution">
    <text evidence="1">The sequence shown here is derived from an EMBL/GenBank/DDBJ whole genome shotgun (WGS) entry which is preliminary data.</text>
</comment>
<evidence type="ECO:0000313" key="1">
    <source>
        <dbReference type="EMBL" id="NDJ18534.1"/>
    </source>
</evidence>